<evidence type="ECO:0000313" key="2">
    <source>
        <dbReference type="Proteomes" id="UP000599024"/>
    </source>
</evidence>
<dbReference type="AlphaFoldDB" id="A0A8J6TAC5"/>
<dbReference type="Proteomes" id="UP000599024">
    <property type="component" value="Unassembled WGS sequence"/>
</dbReference>
<protein>
    <submittedName>
        <fullName evidence="1">Glycine/sarcosine/betaine reductase component B subunit</fullName>
    </submittedName>
</protein>
<reference evidence="1 2" key="1">
    <citation type="submission" date="2020-08" db="EMBL/GenBank/DDBJ databases">
        <title>Bridging the membrane lipid divide: bacteria of the FCB group superphylum have the potential to synthesize archaeal ether lipids.</title>
        <authorList>
            <person name="Villanueva L."/>
            <person name="Von Meijenfeldt F.A.B."/>
            <person name="Westbye A.B."/>
            <person name="Yadav S."/>
            <person name="Hopmans E.C."/>
            <person name="Dutilh B.E."/>
            <person name="Sinninghe Damste J.S."/>
        </authorList>
    </citation>
    <scope>NUCLEOTIDE SEQUENCE [LARGE SCALE GENOMIC DNA]</scope>
    <source>
        <strain evidence="1">NIOZ-UU81</strain>
    </source>
</reference>
<dbReference type="InterPro" id="IPR015417">
    <property type="entry name" value="Gly_reductase_pB_sua/b"/>
</dbReference>
<organism evidence="1 2">
    <name type="scientific">Candidatus Desulfatifera sulfidica</name>
    <dbReference type="NCBI Taxonomy" id="2841691"/>
    <lineage>
        <taxon>Bacteria</taxon>
        <taxon>Pseudomonadati</taxon>
        <taxon>Thermodesulfobacteriota</taxon>
        <taxon>Desulfobulbia</taxon>
        <taxon>Desulfobulbales</taxon>
        <taxon>Desulfobulbaceae</taxon>
        <taxon>Candidatus Desulfatifera</taxon>
    </lineage>
</organism>
<evidence type="ECO:0000313" key="1">
    <source>
        <dbReference type="EMBL" id="MBC8208553.1"/>
    </source>
</evidence>
<comment type="caution">
    <text evidence="1">The sequence shown here is derived from an EMBL/GenBank/DDBJ whole genome shotgun (WGS) entry which is preliminary data.</text>
</comment>
<name>A0A8J6TAC5_9BACT</name>
<dbReference type="Pfam" id="PF09338">
    <property type="entry name" value="Gly_reductase"/>
    <property type="match status" value="1"/>
</dbReference>
<accession>A0A8J6TAC5</accession>
<dbReference type="GO" id="GO:0050485">
    <property type="term" value="F:oxidoreductase activity, acting on X-H and Y-H to form an X-Y bond, with a disulfide as acceptor"/>
    <property type="evidence" value="ECO:0007669"/>
    <property type="project" value="InterPro"/>
</dbReference>
<gene>
    <name evidence="1" type="ORF">H8E79_05250</name>
</gene>
<sequence length="394" mass="42236">MEGKTLILEPGALRAFLMGRDERIKTLEISLARPGESVRMICVKDVIAPWWKMGDFQSGAGRLQVLRNCAVVTCGRIVGFQEGIIDMSGPGALYSPFAGTINIVLEVEVVAGLSPHAHEEVLREAGLAAATFAGQPLRDVEADEILTWPSEADSSMFSHLPRVAYLYPLLSQGLLHDTYVLGENANAGLPRLISPAQLLDGAIISGNCVSACDKNTTYHHQHNPILHELCREHGQSLNFVGTVITHEPTRLAAKEAAAAGASELIRSLAPDGVIISKEGFGNPDTDQMMLIRTLEQAGIKTVALTDEYAGPDGCSQSLADVTAEADAMISVGNANERIVLPPMQRIYGPVKDLNKLAGACPQGLRQDGSLEIELQGIMGATNQLGFQPLRCREV</sequence>
<proteinExistence type="predicted"/>
<dbReference type="EMBL" id="JACNLK010000045">
    <property type="protein sequence ID" value="MBC8208553.1"/>
    <property type="molecule type" value="Genomic_DNA"/>
</dbReference>